<proteinExistence type="predicted"/>
<dbReference type="Pfam" id="PF05133">
    <property type="entry name" value="SPP1_portal"/>
    <property type="match status" value="1"/>
</dbReference>
<protein>
    <submittedName>
        <fullName evidence="2">Phage portal protein</fullName>
    </submittedName>
</protein>
<keyword evidence="3" id="KW-1185">Reference proteome</keyword>
<gene>
    <name evidence="2" type="ORF">ACFO4N_07820</name>
</gene>
<feature type="region of interest" description="Disordered" evidence="1">
    <location>
        <begin position="422"/>
        <end position="451"/>
    </location>
</feature>
<organism evidence="2 3">
    <name type="scientific">Camelliibacillus cellulosilyticus</name>
    <dbReference type="NCBI Taxonomy" id="2174486"/>
    <lineage>
        <taxon>Bacteria</taxon>
        <taxon>Bacillati</taxon>
        <taxon>Bacillota</taxon>
        <taxon>Bacilli</taxon>
        <taxon>Bacillales</taxon>
        <taxon>Sporolactobacillaceae</taxon>
        <taxon>Camelliibacillus</taxon>
    </lineage>
</organism>
<evidence type="ECO:0000313" key="3">
    <source>
        <dbReference type="Proteomes" id="UP001596022"/>
    </source>
</evidence>
<dbReference type="InterPro" id="IPR021145">
    <property type="entry name" value="Portal_protein_SPP1_Gp6-like"/>
</dbReference>
<dbReference type="NCBIfam" id="TIGR01538">
    <property type="entry name" value="portal_SPP1"/>
    <property type="match status" value="1"/>
</dbReference>
<dbReference type="InterPro" id="IPR006428">
    <property type="entry name" value="Portal_SPP1-type"/>
</dbReference>
<dbReference type="RefSeq" id="WP_376845681.1">
    <property type="nucleotide sequence ID" value="NZ_JBHSFW010000002.1"/>
</dbReference>
<dbReference type="EMBL" id="JBHSFW010000002">
    <property type="protein sequence ID" value="MFC4618642.1"/>
    <property type="molecule type" value="Genomic_DNA"/>
</dbReference>
<evidence type="ECO:0000313" key="2">
    <source>
        <dbReference type="EMBL" id="MFC4618642.1"/>
    </source>
</evidence>
<comment type="caution">
    <text evidence="2">The sequence shown here is derived from an EMBL/GenBank/DDBJ whole genome shotgun (WGS) entry which is preliminary data.</text>
</comment>
<evidence type="ECO:0000256" key="1">
    <source>
        <dbReference type="SAM" id="MobiDB-lite"/>
    </source>
</evidence>
<name>A0ABV9GN54_9BACL</name>
<accession>A0ABV9GN54</accession>
<reference evidence="3" key="1">
    <citation type="journal article" date="2019" name="Int. J. Syst. Evol. Microbiol.">
        <title>The Global Catalogue of Microorganisms (GCM) 10K type strain sequencing project: providing services to taxonomists for standard genome sequencing and annotation.</title>
        <authorList>
            <consortium name="The Broad Institute Genomics Platform"/>
            <consortium name="The Broad Institute Genome Sequencing Center for Infectious Disease"/>
            <person name="Wu L."/>
            <person name="Ma J."/>
        </authorList>
    </citation>
    <scope>NUCLEOTIDE SEQUENCE [LARGE SCALE GENOMIC DNA]</scope>
    <source>
        <strain evidence="3">CGMCC 1.16306</strain>
    </source>
</reference>
<dbReference type="Proteomes" id="UP001596022">
    <property type="component" value="Unassembled WGS sequence"/>
</dbReference>
<sequence>MDIFIMDPNEELTSEKLRDFLDRHAARIPRYERLMNMYMGKHPILYEKEKELGKPDNRLVVNFAKYIVDMLNGYFIGIPVKTIHENKEVAAKMKEIAKRNSQNDNNAELSKMCSIYGHAYEFLYQDENAHTRVTYVDPREAFVIYDNTVAQEPLYGVRVLKDDEERPYGTIYSRYDERDFFTSDDGELVIEEEGQEHFFGDVPLIEYVENNERQSAFENVETLINAYNKAISEKANDVDYFADAYLAILGAELDEETIKQIRDNRVINLKSGDGQKIVLEFLDKPNADTTQENLIERLERLIFQISMVANISDEKFGTASGIALKYKLQPMENIALMKERKFNNGMIRRFKMMFNIPTNFGVDPDEYLNIEYVFTRNIPNNILEEAETAEKLAGITSRKTQLSVLSVVDNVQNELDRIQKEKEGEEINSFNRDMNSPFFGSGELDDGQEEE</sequence>